<name>A0ABN7LF84_9BACT</name>
<protein>
    <submittedName>
        <fullName evidence="1">Uncharacterized protein</fullName>
    </submittedName>
</protein>
<proteinExistence type="predicted"/>
<reference evidence="1 2" key="1">
    <citation type="submission" date="2021-02" db="EMBL/GenBank/DDBJ databases">
        <authorList>
            <person name="Han P."/>
        </authorList>
    </citation>
    <scope>NUCLEOTIDE SEQUENCE [LARGE SCALE GENOMIC DNA]</scope>
    <source>
        <strain evidence="1">Candidatus Nitrospira sp. ZN2</strain>
    </source>
</reference>
<keyword evidence="2" id="KW-1185">Reference proteome</keyword>
<gene>
    <name evidence="1" type="ORF">NSPZN2_220001</name>
</gene>
<evidence type="ECO:0000313" key="2">
    <source>
        <dbReference type="Proteomes" id="UP000675880"/>
    </source>
</evidence>
<dbReference type="Proteomes" id="UP000675880">
    <property type="component" value="Unassembled WGS sequence"/>
</dbReference>
<comment type="caution">
    <text evidence="1">The sequence shown here is derived from an EMBL/GenBank/DDBJ whole genome shotgun (WGS) entry which is preliminary data.</text>
</comment>
<accession>A0ABN7LF84</accession>
<dbReference type="EMBL" id="CAJNBJ010000015">
    <property type="protein sequence ID" value="CAE6747369.1"/>
    <property type="molecule type" value="Genomic_DNA"/>
</dbReference>
<sequence length="38" mass="4042">MIGSVDAGPPSADEQDPGRVVDVELSDEEMENLLKEIG</sequence>
<evidence type="ECO:0000313" key="1">
    <source>
        <dbReference type="EMBL" id="CAE6747369.1"/>
    </source>
</evidence>
<organism evidence="1 2">
    <name type="scientific">Nitrospira defluvii</name>
    <dbReference type="NCBI Taxonomy" id="330214"/>
    <lineage>
        <taxon>Bacteria</taxon>
        <taxon>Pseudomonadati</taxon>
        <taxon>Nitrospirota</taxon>
        <taxon>Nitrospiria</taxon>
        <taxon>Nitrospirales</taxon>
        <taxon>Nitrospiraceae</taxon>
        <taxon>Nitrospira</taxon>
    </lineage>
</organism>